<sequence length="260" mass="29756">MNSFSIVLHNIITQFWHYLVYYYYFPDQTKRIGINFEGGKIISYVKSNPLCIATSNIQISMDSPYFGQQADGKIRSKGRAECQLSEYYEKEPVMIESISNVFKKINFMMKEDLEIGSLVVQISRGRAADSFITDIVEPILTNTLSIQNINKIVIVKGYRTKDYYCHQSNHKFIFVNIGMFARLNPDCNIAEVCVPVKTIVLEHQHKGKTFSKTSTSYHTDDIAYGIPLIKPVELAGIPDDSDFILPNNFSYKHILSFFAN</sequence>
<reference evidence="1" key="2">
    <citation type="journal article" date="2018" name="Nat. Commun.">
        <title>Tailed giant Tupanvirus possesses the most complete translational apparatus of the known virosphere.</title>
        <authorList>
            <person name="Abrahao J."/>
            <person name="Silva L."/>
            <person name="Silva L.S."/>
            <person name="Khalil J.Y.B."/>
            <person name="Rodrigues R."/>
            <person name="Arantes T."/>
            <person name="Assis F."/>
            <person name="Boratto P."/>
            <person name="Andrade M."/>
            <person name="Kroon E.G."/>
            <person name="Ribeiro B."/>
            <person name="Bergier I."/>
            <person name="Seligmann H."/>
            <person name="Ghigo E."/>
            <person name="Colson P."/>
            <person name="Levasseur A."/>
            <person name="Kroemer G."/>
            <person name="Raoult D."/>
            <person name="La Scola B."/>
        </authorList>
    </citation>
    <scope>NUCLEOTIDE SEQUENCE [LARGE SCALE GENOMIC DNA]</scope>
    <source>
        <strain evidence="1">Soda lake</strain>
    </source>
</reference>
<name>A0A6N1NTG4_9VIRU</name>
<accession>A0A6N1NTG4</accession>
<organism evidence="1">
    <name type="scientific">Tupanvirus soda lake</name>
    <dbReference type="NCBI Taxonomy" id="2126985"/>
    <lineage>
        <taxon>Viruses</taxon>
        <taxon>Varidnaviria</taxon>
        <taxon>Bamfordvirae</taxon>
        <taxon>Nucleocytoviricota</taxon>
        <taxon>Megaviricetes</taxon>
        <taxon>Imitervirales</taxon>
        <taxon>Mimiviridae</taxon>
        <taxon>Megamimivirinae</taxon>
        <taxon>Tupanvirus</taxon>
        <taxon>Tupanvirus salinum</taxon>
    </lineage>
</organism>
<dbReference type="KEGG" id="vg:80518333"/>
<dbReference type="RefSeq" id="YP_010781569.1">
    <property type="nucleotide sequence ID" value="NC_075039.1"/>
</dbReference>
<reference evidence="1" key="1">
    <citation type="submission" date="2017-01" db="EMBL/GenBank/DDBJ databases">
        <authorList>
            <person name="Assis F.L."/>
            <person name="Abrahao J.S."/>
            <person name="Silva L."/>
            <person name="Khalil J.B."/>
            <person name="Rodrigues R."/>
            <person name="Silva L.S."/>
            <person name="Arantes T."/>
            <person name="Boratto P."/>
            <person name="Andrade M."/>
            <person name="Kroon E.G."/>
            <person name="Ribeiro B."/>
            <person name="Bergier I."/>
            <person name="Seligmann H."/>
            <person name="Ghigo E."/>
            <person name="Colson P."/>
            <person name="Levasseur A."/>
            <person name="Raoult D."/>
            <person name="Scola B.L."/>
        </authorList>
    </citation>
    <scope>NUCLEOTIDE SEQUENCE</scope>
    <source>
        <strain evidence="1">Soda lake</strain>
    </source>
</reference>
<protein>
    <submittedName>
        <fullName evidence="1">Putative orfan</fullName>
    </submittedName>
</protein>
<evidence type="ECO:0000313" key="1">
    <source>
        <dbReference type="EMBL" id="QKU34916.1"/>
    </source>
</evidence>
<proteinExistence type="predicted"/>
<dbReference type="GeneID" id="80518333"/>
<dbReference type="EMBL" id="KY523104">
    <property type="protein sequence ID" value="QKU34916.1"/>
    <property type="molecule type" value="Genomic_DNA"/>
</dbReference>